<evidence type="ECO:0000256" key="5">
    <source>
        <dbReference type="ARBA" id="ARBA00038105"/>
    </source>
</evidence>
<dbReference type="Pfam" id="PF00226">
    <property type="entry name" value="DnaJ"/>
    <property type="match status" value="1"/>
</dbReference>
<dbReference type="EMBL" id="BSPC01000085">
    <property type="protein sequence ID" value="GLS23824.1"/>
    <property type="molecule type" value="Genomic_DNA"/>
</dbReference>
<evidence type="ECO:0000256" key="3">
    <source>
        <dbReference type="ARBA" id="ARBA00022989"/>
    </source>
</evidence>
<feature type="domain" description="J" evidence="6">
    <location>
        <begin position="172"/>
        <end position="224"/>
    </location>
</feature>
<keyword evidence="4" id="KW-0472">Membrane</keyword>
<comment type="subcellular location">
    <subcellularLocation>
        <location evidence="1">Membrane</location>
        <topology evidence="1">Single-pass membrane protein</topology>
    </subcellularLocation>
</comment>
<dbReference type="Gene3D" id="1.10.287.110">
    <property type="entry name" value="DnaJ domain"/>
    <property type="match status" value="1"/>
</dbReference>
<keyword evidence="8" id="KW-1185">Reference proteome</keyword>
<dbReference type="PRINTS" id="PR00625">
    <property type="entry name" value="JDOMAIN"/>
</dbReference>
<evidence type="ECO:0000259" key="6">
    <source>
        <dbReference type="PROSITE" id="PS50076"/>
    </source>
</evidence>
<comment type="caution">
    <text evidence="7">The sequence shown here is derived from an EMBL/GenBank/DDBJ whole genome shotgun (WGS) entry which is preliminary data.</text>
</comment>
<comment type="similarity">
    <text evidence="5">Belongs to the TIM14 family.</text>
</comment>
<proteinExistence type="inferred from homology"/>
<reference evidence="8" key="1">
    <citation type="journal article" date="2019" name="Int. J. Syst. Evol. Microbiol.">
        <title>The Global Catalogue of Microorganisms (GCM) 10K type strain sequencing project: providing services to taxonomists for standard genome sequencing and annotation.</title>
        <authorList>
            <consortium name="The Broad Institute Genomics Platform"/>
            <consortium name="The Broad Institute Genome Sequencing Center for Infectious Disease"/>
            <person name="Wu L."/>
            <person name="Ma J."/>
        </authorList>
    </citation>
    <scope>NUCLEOTIDE SEQUENCE [LARGE SCALE GENOMIC DNA]</scope>
    <source>
        <strain evidence="8">NBRC 101365</strain>
    </source>
</reference>
<dbReference type="SMART" id="SM00271">
    <property type="entry name" value="DnaJ"/>
    <property type="match status" value="1"/>
</dbReference>
<keyword evidence="3" id="KW-1133">Transmembrane helix</keyword>
<dbReference type="SUPFAM" id="SSF46565">
    <property type="entry name" value="Chaperone J-domain"/>
    <property type="match status" value="1"/>
</dbReference>
<dbReference type="CDD" id="cd06257">
    <property type="entry name" value="DnaJ"/>
    <property type="match status" value="1"/>
</dbReference>
<sequence length="224" mass="24732">MILICLWPFLKPGALSKTPFLDRLMRNGGSFLAFSLGLFLLTRGEWGVGIPFLILATGMRGWLPKLPEGVVPGTRARTAYVRTIDLVIMLDAARQPVDGQVLRGIFLGRRLSSLQAAELLALRRQIAADFVGRSILEAYLDRRLAGWREHFKDDANAGYRGGAASDAMSKQEAYQILGVQPGASAEEIRRAHRTLMKKIHPDKGGTTQMAARVNRARDILLEGH</sequence>
<dbReference type="InterPro" id="IPR036869">
    <property type="entry name" value="J_dom_sf"/>
</dbReference>
<protein>
    <submittedName>
        <fullName evidence="7">Molecular chaperone DnaJ</fullName>
    </submittedName>
</protein>
<evidence type="ECO:0000256" key="4">
    <source>
        <dbReference type="ARBA" id="ARBA00023136"/>
    </source>
</evidence>
<dbReference type="PROSITE" id="PS50076">
    <property type="entry name" value="DNAJ_2"/>
    <property type="match status" value="1"/>
</dbReference>
<organism evidence="7 8">
    <name type="scientific">Labrys miyagiensis</name>
    <dbReference type="NCBI Taxonomy" id="346912"/>
    <lineage>
        <taxon>Bacteria</taxon>
        <taxon>Pseudomonadati</taxon>
        <taxon>Pseudomonadota</taxon>
        <taxon>Alphaproteobacteria</taxon>
        <taxon>Hyphomicrobiales</taxon>
        <taxon>Xanthobacteraceae</taxon>
        <taxon>Labrys</taxon>
    </lineage>
</organism>
<dbReference type="PANTHER" id="PTHR12763">
    <property type="match status" value="1"/>
</dbReference>
<evidence type="ECO:0000313" key="8">
    <source>
        <dbReference type="Proteomes" id="UP001156882"/>
    </source>
</evidence>
<dbReference type="Proteomes" id="UP001156882">
    <property type="component" value="Unassembled WGS sequence"/>
</dbReference>
<evidence type="ECO:0000256" key="2">
    <source>
        <dbReference type="ARBA" id="ARBA00022692"/>
    </source>
</evidence>
<evidence type="ECO:0000313" key="7">
    <source>
        <dbReference type="EMBL" id="GLS23824.1"/>
    </source>
</evidence>
<keyword evidence="2" id="KW-0812">Transmembrane</keyword>
<name>A0ABQ6CVX4_9HYPH</name>
<dbReference type="InterPro" id="IPR001623">
    <property type="entry name" value="DnaJ_domain"/>
</dbReference>
<accession>A0ABQ6CVX4</accession>
<dbReference type="PANTHER" id="PTHR12763:SF28">
    <property type="entry name" value="GEO10507P1-RELATED"/>
    <property type="match status" value="1"/>
</dbReference>
<gene>
    <name evidence="7" type="ORF">GCM10007874_68450</name>
</gene>
<evidence type="ECO:0000256" key="1">
    <source>
        <dbReference type="ARBA" id="ARBA00004167"/>
    </source>
</evidence>